<proteinExistence type="predicted"/>
<keyword evidence="2" id="KW-1185">Reference proteome</keyword>
<evidence type="ECO:0000313" key="2">
    <source>
        <dbReference type="Proteomes" id="UP001057402"/>
    </source>
</evidence>
<comment type="caution">
    <text evidence="1">The sequence shown here is derived from an EMBL/GenBank/DDBJ whole genome shotgun (WGS) entry which is preliminary data.</text>
</comment>
<accession>A0ACB9R862</accession>
<protein>
    <submittedName>
        <fullName evidence="1">Uncharacterized protein</fullName>
    </submittedName>
</protein>
<organism evidence="1 2">
    <name type="scientific">Melastoma candidum</name>
    <dbReference type="NCBI Taxonomy" id="119954"/>
    <lineage>
        <taxon>Eukaryota</taxon>
        <taxon>Viridiplantae</taxon>
        <taxon>Streptophyta</taxon>
        <taxon>Embryophyta</taxon>
        <taxon>Tracheophyta</taxon>
        <taxon>Spermatophyta</taxon>
        <taxon>Magnoliopsida</taxon>
        <taxon>eudicotyledons</taxon>
        <taxon>Gunneridae</taxon>
        <taxon>Pentapetalae</taxon>
        <taxon>rosids</taxon>
        <taxon>malvids</taxon>
        <taxon>Myrtales</taxon>
        <taxon>Melastomataceae</taxon>
        <taxon>Melastomatoideae</taxon>
        <taxon>Melastomateae</taxon>
        <taxon>Melastoma</taxon>
    </lineage>
</organism>
<sequence length="194" mass="22048">MVSRVPMLEIRMNDNILKSGDMRNLEPFITPLKLADYFNIGGVFHVGSISSIPTGGGIYLDTAVLGANHRDFIEIIFENTEEIVQSYHLNGNSFFVVGMDGGQWIPASRNQYNLRDAVFRSTTQVYPFSWTAVYVALDNVGMWNLRSEFWARQYLGQQLYLRVYTSSTSLRDEYPIPKNALLCGRAVGRHTRPL</sequence>
<dbReference type="Proteomes" id="UP001057402">
    <property type="component" value="Chromosome 4"/>
</dbReference>
<dbReference type="EMBL" id="CM042883">
    <property type="protein sequence ID" value="KAI4374885.1"/>
    <property type="molecule type" value="Genomic_DNA"/>
</dbReference>
<name>A0ACB9R862_9MYRT</name>
<gene>
    <name evidence="1" type="ORF">MLD38_012824</name>
</gene>
<evidence type="ECO:0000313" key="1">
    <source>
        <dbReference type="EMBL" id="KAI4374885.1"/>
    </source>
</evidence>
<reference evidence="2" key="1">
    <citation type="journal article" date="2023" name="Front. Plant Sci.">
        <title>Chromosomal-level genome assembly of Melastoma candidum provides insights into trichome evolution.</title>
        <authorList>
            <person name="Zhong Y."/>
            <person name="Wu W."/>
            <person name="Sun C."/>
            <person name="Zou P."/>
            <person name="Liu Y."/>
            <person name="Dai S."/>
            <person name="Zhou R."/>
        </authorList>
    </citation>
    <scope>NUCLEOTIDE SEQUENCE [LARGE SCALE GENOMIC DNA]</scope>
</reference>